<evidence type="ECO:0008006" key="5">
    <source>
        <dbReference type="Google" id="ProtNLM"/>
    </source>
</evidence>
<dbReference type="InterPro" id="IPR028939">
    <property type="entry name" value="P5C_Rdtase_cat_N"/>
</dbReference>
<dbReference type="AlphaFoldDB" id="A0A5J4G115"/>
<dbReference type="SUPFAM" id="SSF48179">
    <property type="entry name" value="6-phosphogluconate dehydrogenase C-terminal domain-like"/>
    <property type="match status" value="1"/>
</dbReference>
<evidence type="ECO:0000313" key="4">
    <source>
        <dbReference type="Proteomes" id="UP000326994"/>
    </source>
</evidence>
<dbReference type="Pfam" id="PF10728">
    <property type="entry name" value="DUF2520"/>
    <property type="match status" value="1"/>
</dbReference>
<reference evidence="3 4" key="1">
    <citation type="submission" date="2019-08" db="EMBL/GenBank/DDBJ databases">
        <title>Ulvibacter marinistellae sp. nov., isolated from a starfish, Patiria pectinifera.</title>
        <authorList>
            <person name="Kawano K."/>
            <person name="Ushijima N."/>
            <person name="Kihara M."/>
            <person name="Itoh H."/>
        </authorList>
    </citation>
    <scope>NUCLEOTIDE SEQUENCE [LARGE SCALE GENOMIC DNA]</scope>
    <source>
        <strain evidence="3 4">KK4</strain>
    </source>
</reference>
<dbReference type="Gene3D" id="3.40.50.720">
    <property type="entry name" value="NAD(P)-binding Rossmann-like Domain"/>
    <property type="match status" value="1"/>
</dbReference>
<name>A0A5J4G115_9FLAO</name>
<dbReference type="Gene3D" id="1.10.1040.20">
    <property type="entry name" value="ProC-like, C-terminal domain"/>
    <property type="match status" value="1"/>
</dbReference>
<gene>
    <name evidence="3" type="ORF">ULMS_15530</name>
</gene>
<dbReference type="RefSeq" id="WP_151893978.1">
    <property type="nucleotide sequence ID" value="NZ_BKCF01000002.1"/>
</dbReference>
<dbReference type="PANTHER" id="PTHR40459:SF1">
    <property type="entry name" value="CONSERVED HYPOTHETICAL ALANINE AND LEUCINE RICH PROTEIN"/>
    <property type="match status" value="1"/>
</dbReference>
<dbReference type="InterPro" id="IPR037108">
    <property type="entry name" value="TM1727-like_C_sf"/>
</dbReference>
<dbReference type="Pfam" id="PF03807">
    <property type="entry name" value="F420_oxidored"/>
    <property type="match status" value="1"/>
</dbReference>
<comment type="caution">
    <text evidence="3">The sequence shown here is derived from an EMBL/GenBank/DDBJ whole genome shotgun (WGS) entry which is preliminary data.</text>
</comment>
<protein>
    <recommendedName>
        <fullName evidence="5">DUF2520 domain-containing protein</fullName>
    </recommendedName>
</protein>
<dbReference type="InterPro" id="IPR008927">
    <property type="entry name" value="6-PGluconate_DH-like_C_sf"/>
</dbReference>
<dbReference type="OrthoDB" id="9810755at2"/>
<dbReference type="SUPFAM" id="SSF51735">
    <property type="entry name" value="NAD(P)-binding Rossmann-fold domains"/>
    <property type="match status" value="1"/>
</dbReference>
<organism evidence="3 4">
    <name type="scientific">Patiriisocius marinistellae</name>
    <dbReference type="NCBI Taxonomy" id="2494560"/>
    <lineage>
        <taxon>Bacteria</taxon>
        <taxon>Pseudomonadati</taxon>
        <taxon>Bacteroidota</taxon>
        <taxon>Flavobacteriia</taxon>
        <taxon>Flavobacteriales</taxon>
        <taxon>Flavobacteriaceae</taxon>
        <taxon>Patiriisocius</taxon>
    </lineage>
</organism>
<feature type="domain" description="Pyrroline-5-carboxylate reductase catalytic N-terminal" evidence="1">
    <location>
        <begin position="3"/>
        <end position="87"/>
    </location>
</feature>
<evidence type="ECO:0000259" key="2">
    <source>
        <dbReference type="Pfam" id="PF10728"/>
    </source>
</evidence>
<dbReference type="InterPro" id="IPR018931">
    <property type="entry name" value="DUF2520"/>
</dbReference>
<keyword evidence="4" id="KW-1185">Reference proteome</keyword>
<dbReference type="PANTHER" id="PTHR40459">
    <property type="entry name" value="CONSERVED HYPOTHETICAL ALANINE AND LEUCINE RICH PROTEIN"/>
    <property type="match status" value="1"/>
</dbReference>
<accession>A0A5J4G115</accession>
<dbReference type="InterPro" id="IPR036291">
    <property type="entry name" value="NAD(P)-bd_dom_sf"/>
</dbReference>
<proteinExistence type="predicted"/>
<dbReference type="EMBL" id="BKCF01000002">
    <property type="protein sequence ID" value="GEQ86045.1"/>
    <property type="molecule type" value="Genomic_DNA"/>
</dbReference>
<dbReference type="Proteomes" id="UP000326994">
    <property type="component" value="Unassembled WGS sequence"/>
</dbReference>
<evidence type="ECO:0000313" key="3">
    <source>
        <dbReference type="EMBL" id="GEQ86045.1"/>
    </source>
</evidence>
<sequence length="250" mass="28020">MIRVVILGFGNVGQHLHKIFHETKGVNVIQGYTRNTTETTTKAGTPLISKISEIDSSADVYIVAIPDDAIKGFTKELKLKDKLVVHTSGGVAMNTISKKHHRGIFYPLQTFSKNTEVDFKIIPICIEAEKENDLKLLRKLGELISNKVVDINSSERAQIHLAAVFVNNFVNELYHISEDILKEKSLDFELLKPLISETAKKIETLSPSKAQTGPANRGDIVTIEKHLSMIEAELQEKVYMTLTRSILKRK</sequence>
<evidence type="ECO:0000259" key="1">
    <source>
        <dbReference type="Pfam" id="PF03807"/>
    </source>
</evidence>
<feature type="domain" description="DUF2520" evidence="2">
    <location>
        <begin position="122"/>
        <end position="246"/>
    </location>
</feature>